<name>A0A501W1K8_9BACT</name>
<evidence type="ECO:0000313" key="2">
    <source>
        <dbReference type="Proteomes" id="UP000316727"/>
    </source>
</evidence>
<dbReference type="InterPro" id="IPR002514">
    <property type="entry name" value="Transposase_8"/>
</dbReference>
<protein>
    <submittedName>
        <fullName evidence="1">Transposase</fullName>
    </submittedName>
</protein>
<evidence type="ECO:0000313" key="1">
    <source>
        <dbReference type="EMBL" id="TPE42485.1"/>
    </source>
</evidence>
<proteinExistence type="predicted"/>
<organism evidence="1 2">
    <name type="scientific">Pontibacter mangrovi</name>
    <dbReference type="NCBI Taxonomy" id="2589816"/>
    <lineage>
        <taxon>Bacteria</taxon>
        <taxon>Pseudomonadati</taxon>
        <taxon>Bacteroidota</taxon>
        <taxon>Cytophagia</taxon>
        <taxon>Cytophagales</taxon>
        <taxon>Hymenobacteraceae</taxon>
        <taxon>Pontibacter</taxon>
    </lineage>
</organism>
<dbReference type="SUPFAM" id="SSF46689">
    <property type="entry name" value="Homeodomain-like"/>
    <property type="match status" value="1"/>
</dbReference>
<dbReference type="InterPro" id="IPR009057">
    <property type="entry name" value="Homeodomain-like_sf"/>
</dbReference>
<dbReference type="GO" id="GO:0006313">
    <property type="term" value="P:DNA transposition"/>
    <property type="evidence" value="ECO:0007669"/>
    <property type="project" value="InterPro"/>
</dbReference>
<dbReference type="OrthoDB" id="884299at2"/>
<gene>
    <name evidence="1" type="ORF">FJM65_17945</name>
</gene>
<comment type="caution">
    <text evidence="1">The sequence shown here is derived from an EMBL/GenBank/DDBJ whole genome shotgun (WGS) entry which is preliminary data.</text>
</comment>
<dbReference type="GO" id="GO:0003677">
    <property type="term" value="F:DNA binding"/>
    <property type="evidence" value="ECO:0007669"/>
    <property type="project" value="InterPro"/>
</dbReference>
<accession>A0A501W1K8</accession>
<dbReference type="GO" id="GO:0004803">
    <property type="term" value="F:transposase activity"/>
    <property type="evidence" value="ECO:0007669"/>
    <property type="project" value="InterPro"/>
</dbReference>
<reference evidence="1 2" key="1">
    <citation type="submission" date="2019-06" db="EMBL/GenBank/DDBJ databases">
        <title>A novel bacterium of genus Pontibacter, isolated from marine sediment.</title>
        <authorList>
            <person name="Huang H."/>
            <person name="Mo K."/>
            <person name="Hu Y."/>
        </authorList>
    </citation>
    <scope>NUCLEOTIDE SEQUENCE [LARGE SCALE GENOMIC DNA]</scope>
    <source>
        <strain evidence="1 2">HB172049</strain>
    </source>
</reference>
<sequence length="45" mass="5192">MMNMEKRAYDASFKRMAIDLSYARGSVKEVALELGIDPGRLSKWR</sequence>
<dbReference type="AlphaFoldDB" id="A0A501W1K8"/>
<dbReference type="Pfam" id="PF01527">
    <property type="entry name" value="HTH_Tnp_1"/>
    <property type="match status" value="1"/>
</dbReference>
<dbReference type="Proteomes" id="UP000316727">
    <property type="component" value="Unassembled WGS sequence"/>
</dbReference>
<keyword evidence="2" id="KW-1185">Reference proteome</keyword>
<dbReference type="EMBL" id="VFRQ01000012">
    <property type="protein sequence ID" value="TPE42485.1"/>
    <property type="molecule type" value="Genomic_DNA"/>
</dbReference>